<dbReference type="PANTHER" id="PTHR43776:SF7">
    <property type="entry name" value="D,D-DIPEPTIDE TRANSPORT ATP-BINDING PROTEIN DDPF-RELATED"/>
    <property type="match status" value="1"/>
</dbReference>
<dbReference type="InterPro" id="IPR003439">
    <property type="entry name" value="ABC_transporter-like_ATP-bd"/>
</dbReference>
<gene>
    <name evidence="7" type="ORF">KQ910_23490</name>
</gene>
<dbReference type="PROSITE" id="PS00211">
    <property type="entry name" value="ABC_TRANSPORTER_1"/>
    <property type="match status" value="1"/>
</dbReference>
<dbReference type="InterPro" id="IPR017871">
    <property type="entry name" value="ABC_transporter-like_CS"/>
</dbReference>
<name>A0ABS6IQ81_9HYPH</name>
<evidence type="ECO:0000259" key="6">
    <source>
        <dbReference type="PROSITE" id="PS50893"/>
    </source>
</evidence>
<dbReference type="GO" id="GO:0005524">
    <property type="term" value="F:ATP binding"/>
    <property type="evidence" value="ECO:0007669"/>
    <property type="project" value="UniProtKB-KW"/>
</dbReference>
<evidence type="ECO:0000313" key="8">
    <source>
        <dbReference type="Proteomes" id="UP000727907"/>
    </source>
</evidence>
<evidence type="ECO:0000256" key="1">
    <source>
        <dbReference type="ARBA" id="ARBA00004202"/>
    </source>
</evidence>
<dbReference type="InterPro" id="IPR013563">
    <property type="entry name" value="Oligopep_ABC_C"/>
</dbReference>
<proteinExistence type="inferred from homology"/>
<organism evidence="7 8">
    <name type="scientific">Reyranella humidisoli</name>
    <dbReference type="NCBI Taxonomy" id="2849149"/>
    <lineage>
        <taxon>Bacteria</taxon>
        <taxon>Pseudomonadati</taxon>
        <taxon>Pseudomonadota</taxon>
        <taxon>Alphaproteobacteria</taxon>
        <taxon>Hyphomicrobiales</taxon>
        <taxon>Reyranellaceae</taxon>
        <taxon>Reyranella</taxon>
    </lineage>
</organism>
<dbReference type="PANTHER" id="PTHR43776">
    <property type="entry name" value="TRANSPORT ATP-BINDING PROTEIN"/>
    <property type="match status" value="1"/>
</dbReference>
<dbReference type="InterPro" id="IPR003593">
    <property type="entry name" value="AAA+_ATPase"/>
</dbReference>
<dbReference type="Proteomes" id="UP000727907">
    <property type="component" value="Unassembled WGS sequence"/>
</dbReference>
<comment type="similarity">
    <text evidence="2">Belongs to the ABC transporter superfamily.</text>
</comment>
<feature type="domain" description="ABC transporter" evidence="6">
    <location>
        <begin position="16"/>
        <end position="256"/>
    </location>
</feature>
<keyword evidence="4" id="KW-0547">Nucleotide-binding</keyword>
<evidence type="ECO:0000313" key="7">
    <source>
        <dbReference type="EMBL" id="MBU8876758.1"/>
    </source>
</evidence>
<dbReference type="CDD" id="cd03257">
    <property type="entry name" value="ABC_NikE_OppD_transporters"/>
    <property type="match status" value="1"/>
</dbReference>
<sequence length="355" mass="38645">MEPLLSVSGLTKHFPVKRGIVFQSAVGTVRAVDGLTFDVAPGETLALVGESGCGKSTTGRLVLRLIEATEGTIRFAGRDVRGLGRGALRELRRDMQIIFQDPYASLNPRLTVGETLAEPLKLHGLASGTAMRRRIDELLSEVGLSAWHALRYPHEFSGGQRQRIGIARALASQPRLIVCDEPVSALDVSIQAQVINLMQDLKGKFGLSYIFIAHDLAVVRHISDRVAVMYLGKIVELAPKRSLFARPRHPYTQALLSAVPVPDPTAQRARIRLAGDVPSPLNPPKGCRFHTRCAHAQDRCRMEEPLLRPLKDGGAEGQVVACHFAESIVPPALVPENDPPYARRLAALRKLSAAA</sequence>
<dbReference type="PROSITE" id="PS50893">
    <property type="entry name" value="ABC_TRANSPORTER_2"/>
    <property type="match status" value="1"/>
</dbReference>
<keyword evidence="5 7" id="KW-0067">ATP-binding</keyword>
<reference evidence="7 8" key="1">
    <citation type="submission" date="2021-06" db="EMBL/GenBank/DDBJ databases">
        <authorList>
            <person name="Lee D.H."/>
        </authorList>
    </citation>
    <scope>NUCLEOTIDE SEQUENCE [LARGE SCALE GENOMIC DNA]</scope>
    <source>
        <strain evidence="7 8">MMS21-HV4-11</strain>
    </source>
</reference>
<keyword evidence="3" id="KW-0813">Transport</keyword>
<evidence type="ECO:0000256" key="4">
    <source>
        <dbReference type="ARBA" id="ARBA00022741"/>
    </source>
</evidence>
<dbReference type="Pfam" id="PF00005">
    <property type="entry name" value="ABC_tran"/>
    <property type="match status" value="1"/>
</dbReference>
<evidence type="ECO:0000256" key="2">
    <source>
        <dbReference type="ARBA" id="ARBA00005417"/>
    </source>
</evidence>
<dbReference type="InterPro" id="IPR050319">
    <property type="entry name" value="ABC_transp_ATP-bind"/>
</dbReference>
<protein>
    <submittedName>
        <fullName evidence="7">Dipeptide ABC transporter ATP-binding protein</fullName>
    </submittedName>
</protein>
<dbReference type="Pfam" id="PF08352">
    <property type="entry name" value="oligo_HPY"/>
    <property type="match status" value="1"/>
</dbReference>
<dbReference type="NCBIfam" id="TIGR01727">
    <property type="entry name" value="oligo_HPY"/>
    <property type="match status" value="1"/>
</dbReference>
<dbReference type="SMART" id="SM00382">
    <property type="entry name" value="AAA"/>
    <property type="match status" value="1"/>
</dbReference>
<dbReference type="EMBL" id="JAHOPB010000003">
    <property type="protein sequence ID" value="MBU8876758.1"/>
    <property type="molecule type" value="Genomic_DNA"/>
</dbReference>
<keyword evidence="8" id="KW-1185">Reference proteome</keyword>
<comment type="caution">
    <text evidence="7">The sequence shown here is derived from an EMBL/GenBank/DDBJ whole genome shotgun (WGS) entry which is preliminary data.</text>
</comment>
<evidence type="ECO:0000256" key="3">
    <source>
        <dbReference type="ARBA" id="ARBA00022448"/>
    </source>
</evidence>
<accession>A0ABS6IQ81</accession>
<evidence type="ECO:0000256" key="5">
    <source>
        <dbReference type="ARBA" id="ARBA00022840"/>
    </source>
</evidence>
<dbReference type="NCBIfam" id="NF008453">
    <property type="entry name" value="PRK11308.1"/>
    <property type="match status" value="1"/>
</dbReference>
<comment type="subcellular location">
    <subcellularLocation>
        <location evidence="1">Cell membrane</location>
        <topology evidence="1">Peripheral membrane protein</topology>
    </subcellularLocation>
</comment>